<sequence>MAATALAAGGTMVSAGAASAAGGSGVTCDSAPRYGTGGAAGYADQVCIDMLNYQATGSNMVKQSSGSTDVRFWVELQMVCNGVLSTPQNSLHVYPGGSGSVSVNVTSAAVCKVRAHGWISESGKTSADSYTAWLS</sequence>
<name>E4N732_KITSK</name>
<gene>
    <name evidence="2" type="ordered locus">KSE_11800</name>
</gene>
<evidence type="ECO:0000313" key="2">
    <source>
        <dbReference type="EMBL" id="BAJ27013.1"/>
    </source>
</evidence>
<protein>
    <submittedName>
        <fullName evidence="2">Uncharacterized protein</fullName>
    </submittedName>
</protein>
<dbReference type="AlphaFoldDB" id="E4N732"/>
<evidence type="ECO:0000256" key="1">
    <source>
        <dbReference type="SAM" id="SignalP"/>
    </source>
</evidence>
<evidence type="ECO:0000313" key="3">
    <source>
        <dbReference type="Proteomes" id="UP000007076"/>
    </source>
</evidence>
<proteinExistence type="predicted"/>
<feature type="signal peptide" evidence="1">
    <location>
        <begin position="1"/>
        <end position="20"/>
    </location>
</feature>
<feature type="chain" id="PRO_5003185003" evidence="1">
    <location>
        <begin position="21"/>
        <end position="135"/>
    </location>
</feature>
<organism evidence="2 3">
    <name type="scientific">Kitasatospora setae (strain ATCC 33774 / DSM 43861 / JCM 3304 / KCC A-0304 / NBRC 14216 / KM-6054)</name>
    <name type="common">Streptomyces setae</name>
    <dbReference type="NCBI Taxonomy" id="452652"/>
    <lineage>
        <taxon>Bacteria</taxon>
        <taxon>Bacillati</taxon>
        <taxon>Actinomycetota</taxon>
        <taxon>Actinomycetes</taxon>
        <taxon>Kitasatosporales</taxon>
        <taxon>Streptomycetaceae</taxon>
        <taxon>Kitasatospora</taxon>
    </lineage>
</organism>
<accession>E4N732</accession>
<keyword evidence="1" id="KW-0732">Signal</keyword>
<dbReference type="PATRIC" id="fig|452652.3.peg.1177"/>
<dbReference type="KEGG" id="ksk:KSE_11800"/>
<dbReference type="EMBL" id="AP010968">
    <property type="protein sequence ID" value="BAJ27013.1"/>
    <property type="molecule type" value="Genomic_DNA"/>
</dbReference>
<reference evidence="2 3" key="1">
    <citation type="journal article" date="2010" name="DNA Res.">
        <title>Genome sequence of Kitasatospora setae NBRC 14216T: an evolutionary snapshot of the family Streptomycetaceae.</title>
        <authorList>
            <person name="Ichikawa N."/>
            <person name="Oguchi A."/>
            <person name="Ikeda H."/>
            <person name="Ishikawa J."/>
            <person name="Kitani S."/>
            <person name="Watanabe Y."/>
            <person name="Nakamura S."/>
            <person name="Katano Y."/>
            <person name="Kishi E."/>
            <person name="Sasagawa M."/>
            <person name="Ankai A."/>
            <person name="Fukui S."/>
            <person name="Hashimoto Y."/>
            <person name="Kamata S."/>
            <person name="Otoguro M."/>
            <person name="Tanikawa S."/>
            <person name="Nihira T."/>
            <person name="Horinouchi S."/>
            <person name="Ohnishi Y."/>
            <person name="Hayakawa M."/>
            <person name="Kuzuyama T."/>
            <person name="Arisawa A."/>
            <person name="Nomoto F."/>
            <person name="Miura H."/>
            <person name="Takahashi Y."/>
            <person name="Fujita N."/>
        </authorList>
    </citation>
    <scope>NUCLEOTIDE SEQUENCE [LARGE SCALE GENOMIC DNA]</scope>
    <source>
        <strain evidence="3">ATCC 33774 / DSM 43861 / JCM 3304 / KCC A-0304 / NBRC 14216 / KM-6054</strain>
    </source>
</reference>
<dbReference type="HOGENOM" id="CLU_1882972_0_0_11"/>
<keyword evidence="3" id="KW-1185">Reference proteome</keyword>
<dbReference type="Proteomes" id="UP000007076">
    <property type="component" value="Chromosome"/>
</dbReference>